<sequence length="270" mass="28966">MSQTSIIVNTPNSPGHSDAQDWASIFNSIMGAKSGVIKGYRNELALSKISDNTVRMADGIYSLQGHLVKVDESTTIDLSIDSGTLGMYRKDYIIAEYRKSNDSDDVLEFRVLKGSTSTGANPTGPTLEQGNLNEGALVRQEVLFEINLNGTTASITDKRVYVSNMNTLPILIELPKPTGIQTVYENRLIVIGDIAILRVSGAPITTASGIKTLAIVPEAYRPKSAKSCVIACTPTSGQPRLGTLATDGTLTGYTSTRTKAVDVFLVYSLL</sequence>
<proteinExistence type="predicted"/>
<dbReference type="STRING" id="1514105.AOC36_09510"/>
<gene>
    <name evidence="1" type="ORF">AOC36_09510</name>
</gene>
<dbReference type="RefSeq" id="WP_067633674.1">
    <property type="nucleotide sequence ID" value="NZ_CP013213.1"/>
</dbReference>
<organism evidence="1 2">
    <name type="scientific">Erysipelothrix larvae</name>
    <dbReference type="NCBI Taxonomy" id="1514105"/>
    <lineage>
        <taxon>Bacteria</taxon>
        <taxon>Bacillati</taxon>
        <taxon>Bacillota</taxon>
        <taxon>Erysipelotrichia</taxon>
        <taxon>Erysipelotrichales</taxon>
        <taxon>Erysipelotrichaceae</taxon>
        <taxon>Erysipelothrix</taxon>
    </lineage>
</organism>
<evidence type="ECO:0000313" key="1">
    <source>
        <dbReference type="EMBL" id="AMC94210.1"/>
    </source>
</evidence>
<name>A0A0X8H180_9FIRM</name>
<evidence type="ECO:0000313" key="2">
    <source>
        <dbReference type="Proteomes" id="UP000063781"/>
    </source>
</evidence>
<dbReference type="OrthoDB" id="2068370at2"/>
<reference evidence="1 2" key="1">
    <citation type="submission" date="2015-10" db="EMBL/GenBank/DDBJ databases">
        <title>Erysipelothrix larvae sp. LV19 isolated from the larval gut of the rhinoceros beetle, Trypoxylus dichotomus.</title>
        <authorList>
            <person name="Lim S."/>
            <person name="Kim B.-C."/>
        </authorList>
    </citation>
    <scope>NUCLEOTIDE SEQUENCE [LARGE SCALE GENOMIC DNA]</scope>
    <source>
        <strain evidence="1 2">LV19</strain>
    </source>
</reference>
<dbReference type="Proteomes" id="UP000063781">
    <property type="component" value="Chromosome"/>
</dbReference>
<protein>
    <submittedName>
        <fullName evidence="1">Uncharacterized protein</fullName>
    </submittedName>
</protein>
<dbReference type="EMBL" id="CP013213">
    <property type="protein sequence ID" value="AMC94210.1"/>
    <property type="molecule type" value="Genomic_DNA"/>
</dbReference>
<accession>A0A0X8H180</accession>
<keyword evidence="2" id="KW-1185">Reference proteome</keyword>
<dbReference type="KEGG" id="erl:AOC36_09510"/>
<dbReference type="Gene3D" id="2.60.520.10">
    <property type="entry name" value="Phage fibre proteins"/>
    <property type="match status" value="1"/>
</dbReference>
<dbReference type="AlphaFoldDB" id="A0A0X8H180"/>